<sequence length="133" mass="15566">MRGSLDKRYVPATKWLDEKLKRSATEAFIVPSKVREANLEDFRLFYDIPTLVELRAPGSEERAEDPHEGFVPIYEPAMQQSLHLPIHLFFRKVLRDWNLALCHIMSNSRDQIVVAFLLWRISEAGKDLTPRKF</sequence>
<dbReference type="AlphaFoldDB" id="A0ABD1VXS5"/>
<dbReference type="Proteomes" id="UP001604336">
    <property type="component" value="Unassembled WGS sequence"/>
</dbReference>
<proteinExistence type="predicted"/>
<comment type="caution">
    <text evidence="1">The sequence shown here is derived from an EMBL/GenBank/DDBJ whole genome shotgun (WGS) entry which is preliminary data.</text>
</comment>
<reference evidence="2" key="1">
    <citation type="submission" date="2024-07" db="EMBL/GenBank/DDBJ databases">
        <title>Two chromosome-level genome assemblies of Korean endemic species Abeliophyllum distichum and Forsythia ovata (Oleaceae).</title>
        <authorList>
            <person name="Jang H."/>
        </authorList>
    </citation>
    <scope>NUCLEOTIDE SEQUENCE [LARGE SCALE GENOMIC DNA]</scope>
</reference>
<dbReference type="EMBL" id="JBFOLK010000001">
    <property type="protein sequence ID" value="KAL2542156.1"/>
    <property type="molecule type" value="Genomic_DNA"/>
</dbReference>
<accession>A0ABD1VXS5</accession>
<evidence type="ECO:0000313" key="2">
    <source>
        <dbReference type="Proteomes" id="UP001604336"/>
    </source>
</evidence>
<protein>
    <submittedName>
        <fullName evidence="1">Uncharacterized protein</fullName>
    </submittedName>
</protein>
<gene>
    <name evidence="1" type="ORF">Adt_03134</name>
</gene>
<name>A0ABD1VXS5_9LAMI</name>
<evidence type="ECO:0000313" key="1">
    <source>
        <dbReference type="EMBL" id="KAL2542156.1"/>
    </source>
</evidence>
<keyword evidence="2" id="KW-1185">Reference proteome</keyword>
<organism evidence="1 2">
    <name type="scientific">Abeliophyllum distichum</name>
    <dbReference type="NCBI Taxonomy" id="126358"/>
    <lineage>
        <taxon>Eukaryota</taxon>
        <taxon>Viridiplantae</taxon>
        <taxon>Streptophyta</taxon>
        <taxon>Embryophyta</taxon>
        <taxon>Tracheophyta</taxon>
        <taxon>Spermatophyta</taxon>
        <taxon>Magnoliopsida</taxon>
        <taxon>eudicotyledons</taxon>
        <taxon>Gunneridae</taxon>
        <taxon>Pentapetalae</taxon>
        <taxon>asterids</taxon>
        <taxon>lamiids</taxon>
        <taxon>Lamiales</taxon>
        <taxon>Oleaceae</taxon>
        <taxon>Forsythieae</taxon>
        <taxon>Abeliophyllum</taxon>
    </lineage>
</organism>